<name>A0A336N055_CULSO</name>
<accession>A0A336N055</accession>
<evidence type="ECO:0000313" key="2">
    <source>
        <dbReference type="EMBL" id="SSX34313.1"/>
    </source>
</evidence>
<dbReference type="EMBL" id="UFQS01002934">
    <property type="protein sequence ID" value="SSX14926.1"/>
    <property type="molecule type" value="Genomic_DNA"/>
</dbReference>
<dbReference type="EMBL" id="UFQT01002934">
    <property type="protein sequence ID" value="SSX34313.1"/>
    <property type="molecule type" value="Genomic_DNA"/>
</dbReference>
<dbReference type="VEuPathDB" id="VectorBase:CSON007801"/>
<sequence>MSNWVPQEEPVFNWNTIINWFTEPQVEPVGHTSEPIFEPLPEPDFQPESEPVEEVPIIPSSPIEIQPPEQTDLFAEIVLHLFQDLILAGVSRSTIDKTFKHINDLFITTSSLIDQILNNDTIRSTVNCHFDALIEIVQTQSSEHKRLKIQKSNPKYIEPIPICFGSSLCSVRRFHRTVFVNKPMILYQVPIEKTIQKLFESRLFEMKFFINDHVCQNGVYRNICCGSVSQSNPLNGQPFIKIQLYNDTVNLAHPLKDCALEYKLSAVYFRVLNLPLEVQSLEENIHLIGLFNENDVKKHPEGFNSILKHIVDMIAQIEINGVRVEIENRENQVLHGTIASLAGDNLAVHQLIGMCESFMATYFCCHCYITKEESCTKENLSNIVPRTVDDFYSGFDSTVENSPNYFKNTRGIVRKSELSRLRYFSIPTTLGVDPFHDLDEGFGLDYLMSSINFLINNDYLPSEEATINQIKSFDYGTLDIQYNIKTLKHLSGIQIRNLILRFNFIFGHLKDQNNDIIFIGMSKLSLVMQIVYSSIILEEHIQKLDECIKFLLKTYKEVFLKPLKPKAHFIQHYPEVIKKFGPLSALDTTAFERKHRFFTRIMEKHSSFKNVLKTCAVNHQIWWASKWDEEKNNFHTLTLIGKKLIQLHDEYDQVPNDLELNSPVISLL</sequence>
<proteinExistence type="predicted"/>
<evidence type="ECO:0000313" key="1">
    <source>
        <dbReference type="EMBL" id="SSX14926.1"/>
    </source>
</evidence>
<protein>
    <submittedName>
        <fullName evidence="2">CSON007801 protein</fullName>
    </submittedName>
</protein>
<reference evidence="2" key="2">
    <citation type="submission" date="2018-07" db="EMBL/GenBank/DDBJ databases">
        <authorList>
            <person name="Quirk P.G."/>
            <person name="Krulwich T.A."/>
        </authorList>
    </citation>
    <scope>NUCLEOTIDE SEQUENCE</scope>
</reference>
<dbReference type="AlphaFoldDB" id="A0A336N055"/>
<reference evidence="1" key="1">
    <citation type="submission" date="2018-04" db="EMBL/GenBank/DDBJ databases">
        <authorList>
            <person name="Go L.Y."/>
            <person name="Mitchell J.A."/>
        </authorList>
    </citation>
    <scope>NUCLEOTIDE SEQUENCE</scope>
    <source>
        <tissue evidence="1">Whole organism</tissue>
    </source>
</reference>
<gene>
    <name evidence="2" type="primary">CSON007801</name>
</gene>
<dbReference type="OMA" id="HHEITRE"/>
<organism evidence="2">
    <name type="scientific">Culicoides sonorensis</name>
    <name type="common">Biting midge</name>
    <dbReference type="NCBI Taxonomy" id="179676"/>
    <lineage>
        <taxon>Eukaryota</taxon>
        <taxon>Metazoa</taxon>
        <taxon>Ecdysozoa</taxon>
        <taxon>Arthropoda</taxon>
        <taxon>Hexapoda</taxon>
        <taxon>Insecta</taxon>
        <taxon>Pterygota</taxon>
        <taxon>Neoptera</taxon>
        <taxon>Endopterygota</taxon>
        <taxon>Diptera</taxon>
        <taxon>Nematocera</taxon>
        <taxon>Chironomoidea</taxon>
        <taxon>Ceratopogonidae</taxon>
        <taxon>Ceratopogoninae</taxon>
        <taxon>Culicoides</taxon>
        <taxon>Monoculicoides</taxon>
    </lineage>
</organism>